<evidence type="ECO:0000313" key="13">
    <source>
        <dbReference type="EMBL" id="SEC46008.1"/>
    </source>
</evidence>
<keyword evidence="2" id="KW-1003">Cell membrane</keyword>
<dbReference type="CDD" id="cd04590">
    <property type="entry name" value="CBS_pair_CorC_HlyC_assoc"/>
    <property type="match status" value="1"/>
</dbReference>
<gene>
    <name evidence="13" type="ORF">SAMN05443244_3513</name>
</gene>
<dbReference type="InterPro" id="IPR046342">
    <property type="entry name" value="CBS_dom_sf"/>
</dbReference>
<evidence type="ECO:0000256" key="10">
    <source>
        <dbReference type="SAM" id="Phobius"/>
    </source>
</evidence>
<evidence type="ECO:0000256" key="8">
    <source>
        <dbReference type="PROSITE-ProRule" id="PRU00703"/>
    </source>
</evidence>
<evidence type="ECO:0000256" key="3">
    <source>
        <dbReference type="ARBA" id="ARBA00022692"/>
    </source>
</evidence>
<dbReference type="InterPro" id="IPR044751">
    <property type="entry name" value="Ion_transp-like_CBS"/>
</dbReference>
<keyword evidence="4" id="KW-0677">Repeat</keyword>
<keyword evidence="7 9" id="KW-0472">Membrane</keyword>
<evidence type="ECO:0000256" key="6">
    <source>
        <dbReference type="ARBA" id="ARBA00023122"/>
    </source>
</evidence>
<dbReference type="PANTHER" id="PTHR43099:SF5">
    <property type="entry name" value="HLYC_CORC FAMILY TRANSPORTER"/>
    <property type="match status" value="1"/>
</dbReference>
<evidence type="ECO:0000259" key="11">
    <source>
        <dbReference type="PROSITE" id="PS51371"/>
    </source>
</evidence>
<feature type="domain" description="CBS" evidence="11">
    <location>
        <begin position="252"/>
        <end position="313"/>
    </location>
</feature>
<dbReference type="InterPro" id="IPR016169">
    <property type="entry name" value="FAD-bd_PCMH_sub2"/>
</dbReference>
<accession>A0A1H4SPR8</accession>
<dbReference type="EMBL" id="FNSD01000001">
    <property type="protein sequence ID" value="SEC46008.1"/>
    <property type="molecule type" value="Genomic_DNA"/>
</dbReference>
<evidence type="ECO:0000256" key="1">
    <source>
        <dbReference type="ARBA" id="ARBA00004651"/>
    </source>
</evidence>
<dbReference type="GO" id="GO:0005886">
    <property type="term" value="C:plasma membrane"/>
    <property type="evidence" value="ECO:0007669"/>
    <property type="project" value="UniProtKB-SubCell"/>
</dbReference>
<evidence type="ECO:0000256" key="4">
    <source>
        <dbReference type="ARBA" id="ARBA00022737"/>
    </source>
</evidence>
<reference evidence="13 14" key="1">
    <citation type="submission" date="2016-10" db="EMBL/GenBank/DDBJ databases">
        <authorList>
            <person name="de Groot N.N."/>
        </authorList>
    </citation>
    <scope>NUCLEOTIDE SEQUENCE [LARGE SCALE GENOMIC DNA]</scope>
    <source>
        <strain evidence="13 14">AB35.6</strain>
    </source>
</reference>
<dbReference type="Proteomes" id="UP000182409">
    <property type="component" value="Unassembled WGS sequence"/>
</dbReference>
<dbReference type="Pfam" id="PF00571">
    <property type="entry name" value="CBS"/>
    <property type="match status" value="2"/>
</dbReference>
<dbReference type="SUPFAM" id="SSF56176">
    <property type="entry name" value="FAD-binding/transporter-associated domain-like"/>
    <property type="match status" value="1"/>
</dbReference>
<feature type="transmembrane region" description="Helical" evidence="10">
    <location>
        <begin position="123"/>
        <end position="146"/>
    </location>
</feature>
<evidence type="ECO:0000256" key="5">
    <source>
        <dbReference type="ARBA" id="ARBA00022989"/>
    </source>
</evidence>
<dbReference type="SMART" id="SM00116">
    <property type="entry name" value="CBS"/>
    <property type="match status" value="2"/>
</dbReference>
<dbReference type="InterPro" id="IPR002550">
    <property type="entry name" value="CNNM"/>
</dbReference>
<evidence type="ECO:0000256" key="7">
    <source>
        <dbReference type="ARBA" id="ARBA00023136"/>
    </source>
</evidence>
<evidence type="ECO:0000256" key="9">
    <source>
        <dbReference type="PROSITE-ProRule" id="PRU01193"/>
    </source>
</evidence>
<organism evidence="13 14">
    <name type="scientific">Terriglobus roseus</name>
    <dbReference type="NCBI Taxonomy" id="392734"/>
    <lineage>
        <taxon>Bacteria</taxon>
        <taxon>Pseudomonadati</taxon>
        <taxon>Acidobacteriota</taxon>
        <taxon>Terriglobia</taxon>
        <taxon>Terriglobales</taxon>
        <taxon>Acidobacteriaceae</taxon>
        <taxon>Terriglobus</taxon>
    </lineage>
</organism>
<dbReference type="PROSITE" id="PS51371">
    <property type="entry name" value="CBS"/>
    <property type="match status" value="2"/>
</dbReference>
<dbReference type="InterPro" id="IPR000644">
    <property type="entry name" value="CBS_dom"/>
</dbReference>
<dbReference type="InterPro" id="IPR036318">
    <property type="entry name" value="FAD-bd_PCMH-like_sf"/>
</dbReference>
<evidence type="ECO:0000259" key="12">
    <source>
        <dbReference type="PROSITE" id="PS51846"/>
    </source>
</evidence>
<evidence type="ECO:0000256" key="2">
    <source>
        <dbReference type="ARBA" id="ARBA00022475"/>
    </source>
</evidence>
<dbReference type="PROSITE" id="PS51846">
    <property type="entry name" value="CNNM"/>
    <property type="match status" value="1"/>
</dbReference>
<dbReference type="Gene3D" id="3.10.580.10">
    <property type="entry name" value="CBS-domain"/>
    <property type="match status" value="1"/>
</dbReference>
<dbReference type="AlphaFoldDB" id="A0A1H4SPR8"/>
<keyword evidence="5 9" id="KW-1133">Transmembrane helix</keyword>
<evidence type="ECO:0000313" key="14">
    <source>
        <dbReference type="Proteomes" id="UP000182409"/>
    </source>
</evidence>
<feature type="domain" description="CBS" evidence="11">
    <location>
        <begin position="329"/>
        <end position="386"/>
    </location>
</feature>
<comment type="subcellular location">
    <subcellularLocation>
        <location evidence="1">Cell membrane</location>
        <topology evidence="1">Multi-pass membrane protein</topology>
    </subcellularLocation>
</comment>
<keyword evidence="3 9" id="KW-0812">Transmembrane</keyword>
<proteinExistence type="predicted"/>
<name>A0A1H4SPR8_9BACT</name>
<sequence>MAASVADFAGAGAVPYTLPMLESAFFKLMTVAVLILANAFFVAAEFAIVSVRETRLEQMLRSGRVGATTALRLKREIDDFLAANQLGVTLCSLALGYLGEGTVAQLLEQIFDSMTFVQHVPFLHAHAASVSHIMAIIIAFSLITYLEVLLGEQVPKSLALQRGERIALAVAGPMDVFIRITRPAVRLLKGSTAFVLKLFRVPLRGEGGEVHSPEELKMVATATRRSGLLPPFQEQMIHRAIDLNHVTVREIMTPRGRIFALPADMPVELASARIIEEQHSRVPVYDPALGTEHIIGVVYSKDISRLMHFRRDSRLPAALQAQSVPLRTVAREVLVVPETKLAVDVLQEFQERRRQIAIVVDEFGSTVGLVTAEDALEQLVGELEDEFDLSGRALPTPDSRGFVEFDGTVTLRDLATQLHWQFPREPGIETLAGFLLAQLGHLPKPGERVCHAGRCFTVTELAGRRISRVRVEPDERAKRVAEAEGQRASA</sequence>
<dbReference type="InterPro" id="IPR005170">
    <property type="entry name" value="Transptr-assoc_dom"/>
</dbReference>
<feature type="transmembrane region" description="Helical" evidence="10">
    <location>
        <begin position="24"/>
        <end position="51"/>
    </location>
</feature>
<feature type="domain" description="CNNM transmembrane" evidence="12">
    <location>
        <begin position="20"/>
        <end position="233"/>
    </location>
</feature>
<protein>
    <submittedName>
        <fullName evidence="13">Hemolysin, contains CBS domains</fullName>
    </submittedName>
</protein>
<dbReference type="Pfam" id="PF01595">
    <property type="entry name" value="CNNM"/>
    <property type="match status" value="1"/>
</dbReference>
<dbReference type="PANTHER" id="PTHR43099">
    <property type="entry name" value="UPF0053 PROTEIN YRKA"/>
    <property type="match status" value="1"/>
</dbReference>
<dbReference type="SMART" id="SM01091">
    <property type="entry name" value="CorC_HlyC"/>
    <property type="match status" value="1"/>
</dbReference>
<dbReference type="InterPro" id="IPR051676">
    <property type="entry name" value="UPF0053_domain"/>
</dbReference>
<dbReference type="Pfam" id="PF03471">
    <property type="entry name" value="CorC_HlyC"/>
    <property type="match status" value="1"/>
</dbReference>
<keyword evidence="6 8" id="KW-0129">CBS domain</keyword>
<dbReference type="SUPFAM" id="SSF54631">
    <property type="entry name" value="CBS-domain pair"/>
    <property type="match status" value="1"/>
</dbReference>
<dbReference type="Gene3D" id="3.30.465.10">
    <property type="match status" value="1"/>
</dbReference>
<dbReference type="GO" id="GO:0050660">
    <property type="term" value="F:flavin adenine dinucleotide binding"/>
    <property type="evidence" value="ECO:0007669"/>
    <property type="project" value="InterPro"/>
</dbReference>